<comment type="caution">
    <text evidence="2">The sequence shown here is derived from an EMBL/GenBank/DDBJ whole genome shotgun (WGS) entry which is preliminary data.</text>
</comment>
<evidence type="ECO:0000313" key="3">
    <source>
        <dbReference type="Proteomes" id="UP000637578"/>
    </source>
</evidence>
<keyword evidence="1" id="KW-0812">Transmembrane</keyword>
<dbReference type="AlphaFoldDB" id="A0A8J3CJF5"/>
<keyword evidence="3" id="KW-1185">Reference proteome</keyword>
<keyword evidence="1" id="KW-0472">Membrane</keyword>
<proteinExistence type="predicted"/>
<keyword evidence="1" id="KW-1133">Transmembrane helix</keyword>
<reference evidence="2" key="1">
    <citation type="journal article" date="2014" name="Int. J. Syst. Evol. Microbiol.">
        <title>Complete genome sequence of Corynebacterium casei LMG S-19264T (=DSM 44701T), isolated from a smear-ripened cheese.</title>
        <authorList>
            <consortium name="US DOE Joint Genome Institute (JGI-PGF)"/>
            <person name="Walter F."/>
            <person name="Albersmeier A."/>
            <person name="Kalinowski J."/>
            <person name="Ruckert C."/>
        </authorList>
    </citation>
    <scope>NUCLEOTIDE SEQUENCE</scope>
    <source>
        <strain evidence="2">CGMCC 4.5737</strain>
    </source>
</reference>
<feature type="transmembrane region" description="Helical" evidence="1">
    <location>
        <begin position="12"/>
        <end position="29"/>
    </location>
</feature>
<protein>
    <submittedName>
        <fullName evidence="2">Uncharacterized protein</fullName>
    </submittedName>
</protein>
<name>A0A8J3CJF5_9PSEU</name>
<feature type="transmembrane region" description="Helical" evidence="1">
    <location>
        <begin position="35"/>
        <end position="53"/>
    </location>
</feature>
<dbReference type="EMBL" id="BMMK01000035">
    <property type="protein sequence ID" value="GGM75710.1"/>
    <property type="molecule type" value="Genomic_DNA"/>
</dbReference>
<dbReference type="RefSeq" id="WP_189061145.1">
    <property type="nucleotide sequence ID" value="NZ_BMMK01000035.1"/>
</dbReference>
<dbReference type="Proteomes" id="UP000637578">
    <property type="component" value="Unassembled WGS sequence"/>
</dbReference>
<reference evidence="2" key="2">
    <citation type="submission" date="2020-09" db="EMBL/GenBank/DDBJ databases">
        <authorList>
            <person name="Sun Q."/>
            <person name="Zhou Y."/>
        </authorList>
    </citation>
    <scope>NUCLEOTIDE SEQUENCE</scope>
    <source>
        <strain evidence="2">CGMCC 4.5737</strain>
    </source>
</reference>
<evidence type="ECO:0000313" key="2">
    <source>
        <dbReference type="EMBL" id="GGM75710.1"/>
    </source>
</evidence>
<evidence type="ECO:0000256" key="1">
    <source>
        <dbReference type="SAM" id="Phobius"/>
    </source>
</evidence>
<organism evidence="2 3">
    <name type="scientific">Longimycelium tulufanense</name>
    <dbReference type="NCBI Taxonomy" id="907463"/>
    <lineage>
        <taxon>Bacteria</taxon>
        <taxon>Bacillati</taxon>
        <taxon>Actinomycetota</taxon>
        <taxon>Actinomycetes</taxon>
        <taxon>Pseudonocardiales</taxon>
        <taxon>Pseudonocardiaceae</taxon>
        <taxon>Longimycelium</taxon>
    </lineage>
</organism>
<accession>A0A8J3CJF5</accession>
<sequence length="60" mass="6409">MTDKSKPTLHPVGAVGLVLLVGGLAAWLWVGEWRWTLTGLLAFLSAAIVGAALDARRRQP</sequence>
<gene>
    <name evidence="2" type="ORF">GCM10012275_53010</name>
</gene>